<accession>A0AAW1JRX4</accession>
<dbReference type="Proteomes" id="UP001443914">
    <property type="component" value="Unassembled WGS sequence"/>
</dbReference>
<dbReference type="AlphaFoldDB" id="A0AAW1JRX4"/>
<name>A0AAW1JRX4_SAPOF</name>
<evidence type="ECO:0000313" key="1">
    <source>
        <dbReference type="EMBL" id="KAK9706460.1"/>
    </source>
</evidence>
<proteinExistence type="predicted"/>
<evidence type="ECO:0000313" key="2">
    <source>
        <dbReference type="Proteomes" id="UP001443914"/>
    </source>
</evidence>
<reference evidence="1" key="1">
    <citation type="submission" date="2024-03" db="EMBL/GenBank/DDBJ databases">
        <title>WGS assembly of Saponaria officinalis var. Norfolk2.</title>
        <authorList>
            <person name="Jenkins J."/>
            <person name="Shu S."/>
            <person name="Grimwood J."/>
            <person name="Barry K."/>
            <person name="Goodstein D."/>
            <person name="Schmutz J."/>
            <person name="Leebens-Mack J."/>
            <person name="Osbourn A."/>
        </authorList>
    </citation>
    <scope>NUCLEOTIDE SEQUENCE [LARGE SCALE GENOMIC DNA]</scope>
    <source>
        <strain evidence="1">JIC</strain>
    </source>
</reference>
<comment type="caution">
    <text evidence="1">The sequence shown here is derived from an EMBL/GenBank/DDBJ whole genome shotgun (WGS) entry which is preliminary data.</text>
</comment>
<dbReference type="EMBL" id="JBDFQZ010000007">
    <property type="protein sequence ID" value="KAK9706460.1"/>
    <property type="molecule type" value="Genomic_DNA"/>
</dbReference>
<keyword evidence="2" id="KW-1185">Reference proteome</keyword>
<sequence>MAPTLLNADHVIKDLESFFGFVVYMTTMLLGCGSKSATVLGCCCRWIYGYFDNKDAIKACYAKSLSPFPSEKLIFWQSRCRAIARRIGMSRKRVAELIDGGFLDTYFLLFF</sequence>
<gene>
    <name evidence="1" type="ORF">RND81_07G126400</name>
</gene>
<organism evidence="1 2">
    <name type="scientific">Saponaria officinalis</name>
    <name type="common">Common soapwort</name>
    <name type="synonym">Lychnis saponaria</name>
    <dbReference type="NCBI Taxonomy" id="3572"/>
    <lineage>
        <taxon>Eukaryota</taxon>
        <taxon>Viridiplantae</taxon>
        <taxon>Streptophyta</taxon>
        <taxon>Embryophyta</taxon>
        <taxon>Tracheophyta</taxon>
        <taxon>Spermatophyta</taxon>
        <taxon>Magnoliopsida</taxon>
        <taxon>eudicotyledons</taxon>
        <taxon>Gunneridae</taxon>
        <taxon>Pentapetalae</taxon>
        <taxon>Caryophyllales</taxon>
        <taxon>Caryophyllaceae</taxon>
        <taxon>Caryophylleae</taxon>
        <taxon>Saponaria</taxon>
    </lineage>
</organism>
<protein>
    <submittedName>
        <fullName evidence="1">Uncharacterized protein</fullName>
    </submittedName>
</protein>